<dbReference type="Proteomes" id="UP001333110">
    <property type="component" value="Unassembled WGS sequence"/>
</dbReference>
<gene>
    <name evidence="1" type="ORF">QYF61_009572</name>
</gene>
<dbReference type="AlphaFoldDB" id="A0AAN7NIR8"/>
<evidence type="ECO:0008006" key="3">
    <source>
        <dbReference type="Google" id="ProtNLM"/>
    </source>
</evidence>
<evidence type="ECO:0000313" key="2">
    <source>
        <dbReference type="Proteomes" id="UP001333110"/>
    </source>
</evidence>
<reference evidence="1 2" key="1">
    <citation type="journal article" date="2023" name="J. Hered.">
        <title>Chromosome-level genome of the wood stork (Mycteria americana) provides insight into avian chromosome evolution.</title>
        <authorList>
            <person name="Flamio R. Jr."/>
            <person name="Ramstad K.M."/>
        </authorList>
    </citation>
    <scope>NUCLEOTIDE SEQUENCE [LARGE SCALE GENOMIC DNA]</scope>
    <source>
        <strain evidence="1">JAX WOST 10</strain>
    </source>
</reference>
<protein>
    <recommendedName>
        <fullName evidence="3">Rna-directed dna polymerase from mobile element jockey-like</fullName>
    </recommendedName>
</protein>
<proteinExistence type="predicted"/>
<dbReference type="EMBL" id="JAUNZN010000002">
    <property type="protein sequence ID" value="KAK4826499.1"/>
    <property type="molecule type" value="Genomic_DNA"/>
</dbReference>
<organism evidence="1 2">
    <name type="scientific">Mycteria americana</name>
    <name type="common">Wood stork</name>
    <dbReference type="NCBI Taxonomy" id="33587"/>
    <lineage>
        <taxon>Eukaryota</taxon>
        <taxon>Metazoa</taxon>
        <taxon>Chordata</taxon>
        <taxon>Craniata</taxon>
        <taxon>Vertebrata</taxon>
        <taxon>Euteleostomi</taxon>
        <taxon>Archelosauria</taxon>
        <taxon>Archosauria</taxon>
        <taxon>Dinosauria</taxon>
        <taxon>Saurischia</taxon>
        <taxon>Theropoda</taxon>
        <taxon>Coelurosauria</taxon>
        <taxon>Aves</taxon>
        <taxon>Neognathae</taxon>
        <taxon>Neoaves</taxon>
        <taxon>Aequornithes</taxon>
        <taxon>Ciconiiformes</taxon>
        <taxon>Ciconiidae</taxon>
        <taxon>Mycteria</taxon>
    </lineage>
</organism>
<keyword evidence="2" id="KW-1185">Reference proteome</keyword>
<comment type="caution">
    <text evidence="1">The sequence shown here is derived from an EMBL/GenBank/DDBJ whole genome shotgun (WGS) entry which is preliminary data.</text>
</comment>
<name>A0AAN7NIR8_MYCAM</name>
<accession>A0AAN7NIR8</accession>
<sequence>MDQILLEDMSKHMEDREAIRDSQHGFTMGSVLGPTLLNVFINGIGSGIECTLSQFADDTKLSGDIDTLEGRDAIQRDLDSLEERAHFLPRPVVTGQGAMVLN</sequence>
<evidence type="ECO:0000313" key="1">
    <source>
        <dbReference type="EMBL" id="KAK4826499.1"/>
    </source>
</evidence>